<accession>A0A0C3GVN3</accession>
<dbReference type="Proteomes" id="UP000054321">
    <property type="component" value="Unassembled WGS sequence"/>
</dbReference>
<feature type="transmembrane region" description="Helical" evidence="1">
    <location>
        <begin position="84"/>
        <end position="104"/>
    </location>
</feature>
<keyword evidence="3" id="KW-1185">Reference proteome</keyword>
<dbReference type="EMBL" id="KN832887">
    <property type="protein sequence ID" value="KIM95349.1"/>
    <property type="molecule type" value="Genomic_DNA"/>
</dbReference>
<reference evidence="3" key="2">
    <citation type="submission" date="2015-01" db="EMBL/GenBank/DDBJ databases">
        <title>Evolutionary Origins and Diversification of the Mycorrhizal Mutualists.</title>
        <authorList>
            <consortium name="DOE Joint Genome Institute"/>
            <consortium name="Mycorrhizal Genomics Consortium"/>
            <person name="Kohler A."/>
            <person name="Kuo A."/>
            <person name="Nagy L.G."/>
            <person name="Floudas D."/>
            <person name="Copeland A."/>
            <person name="Barry K.W."/>
            <person name="Cichocki N."/>
            <person name="Veneault-Fourrey C."/>
            <person name="LaButti K."/>
            <person name="Lindquist E.A."/>
            <person name="Lipzen A."/>
            <person name="Lundell T."/>
            <person name="Morin E."/>
            <person name="Murat C."/>
            <person name="Riley R."/>
            <person name="Ohm R."/>
            <person name="Sun H."/>
            <person name="Tunlid A."/>
            <person name="Henrissat B."/>
            <person name="Grigoriev I.V."/>
            <person name="Hibbett D.S."/>
            <person name="Martin F."/>
        </authorList>
    </citation>
    <scope>NUCLEOTIDE SEQUENCE [LARGE SCALE GENOMIC DNA]</scope>
    <source>
        <strain evidence="3">Zn</strain>
    </source>
</reference>
<dbReference type="AlphaFoldDB" id="A0A0C3GVN3"/>
<feature type="transmembrane region" description="Helical" evidence="1">
    <location>
        <begin position="6"/>
        <end position="25"/>
    </location>
</feature>
<dbReference type="OrthoDB" id="2434664at2759"/>
<evidence type="ECO:0000313" key="3">
    <source>
        <dbReference type="Proteomes" id="UP000054321"/>
    </source>
</evidence>
<feature type="transmembrane region" description="Helical" evidence="1">
    <location>
        <begin position="46"/>
        <end position="64"/>
    </location>
</feature>
<keyword evidence="1" id="KW-1133">Transmembrane helix</keyword>
<sequence length="434" mass="48612">MSALNLLYVFAAVFTLGVLSAWRIANYAERHQLWTLRLRMSLWQPYVLTSWILCAYTAISIALYNLSPAIILDSNEQGTLSNVLVWLAIGIAFIVSIDLALRALKTRDYLWLRWKAWTGPSRTGIPPAIARYIGNSEDWHSLVAFASNIQQHPVERFAGSFIHSGIVEDPTDLLRARAVLDQKRNFFWSSQSKEMSGVYQPIVSDHSVSILWGEHIGFQRRCSRGIISVPPNLLNARPALKSGLSGNAICLAYGILARNKGLEPASLICNLGTKDSFRIFEEDGLWPHPAKTLRGFYYRELNQAFSLLGHSYVTAATELALLLADSDPALIGDWLDSNLEHQDLLFNHEVHAMGASQEDLKRLYRGHYGAMLVSLSLYRKGVQIRPEITVFDAVCKLEGAELPFWAVSDAMAARRQRELNTYGPTLQRLVGAVI</sequence>
<name>A0A0C3GVN3_OIDMZ</name>
<keyword evidence="1" id="KW-0472">Membrane</keyword>
<evidence type="ECO:0000313" key="2">
    <source>
        <dbReference type="EMBL" id="KIM95349.1"/>
    </source>
</evidence>
<gene>
    <name evidence="2" type="ORF">OIDMADRAFT_148955</name>
</gene>
<protein>
    <submittedName>
        <fullName evidence="2">Uncharacterized protein</fullName>
    </submittedName>
</protein>
<keyword evidence="1" id="KW-0812">Transmembrane</keyword>
<organism evidence="2 3">
    <name type="scientific">Oidiodendron maius (strain Zn)</name>
    <dbReference type="NCBI Taxonomy" id="913774"/>
    <lineage>
        <taxon>Eukaryota</taxon>
        <taxon>Fungi</taxon>
        <taxon>Dikarya</taxon>
        <taxon>Ascomycota</taxon>
        <taxon>Pezizomycotina</taxon>
        <taxon>Leotiomycetes</taxon>
        <taxon>Leotiomycetes incertae sedis</taxon>
        <taxon>Myxotrichaceae</taxon>
        <taxon>Oidiodendron</taxon>
    </lineage>
</organism>
<evidence type="ECO:0000256" key="1">
    <source>
        <dbReference type="SAM" id="Phobius"/>
    </source>
</evidence>
<dbReference type="HOGENOM" id="CLU_622645_0_0_1"/>
<proteinExistence type="predicted"/>
<dbReference type="InParanoid" id="A0A0C3GVN3"/>
<reference evidence="2 3" key="1">
    <citation type="submission" date="2014-04" db="EMBL/GenBank/DDBJ databases">
        <authorList>
            <consortium name="DOE Joint Genome Institute"/>
            <person name="Kuo A."/>
            <person name="Martino E."/>
            <person name="Perotto S."/>
            <person name="Kohler A."/>
            <person name="Nagy L.G."/>
            <person name="Floudas D."/>
            <person name="Copeland A."/>
            <person name="Barry K.W."/>
            <person name="Cichocki N."/>
            <person name="Veneault-Fourrey C."/>
            <person name="LaButti K."/>
            <person name="Lindquist E.A."/>
            <person name="Lipzen A."/>
            <person name="Lundell T."/>
            <person name="Morin E."/>
            <person name="Murat C."/>
            <person name="Sun H."/>
            <person name="Tunlid A."/>
            <person name="Henrissat B."/>
            <person name="Grigoriev I.V."/>
            <person name="Hibbett D.S."/>
            <person name="Martin F."/>
            <person name="Nordberg H.P."/>
            <person name="Cantor M.N."/>
            <person name="Hua S.X."/>
        </authorList>
    </citation>
    <scope>NUCLEOTIDE SEQUENCE [LARGE SCALE GENOMIC DNA]</scope>
    <source>
        <strain evidence="2 3">Zn</strain>
    </source>
</reference>